<evidence type="ECO:0000256" key="1">
    <source>
        <dbReference type="SAM" id="MobiDB-lite"/>
    </source>
</evidence>
<sequence>MKLSGRALKNQKNQNNLFSSVQILCIPKKKRHADLKAAWEIDSEQEEHSLSLSQHSSPSQSDQEQFPAHKSVDSLASCQGFNFLRQLNKNPRNCRADDVASNQKKPRTIIERTPYSLQISRENKRAEQYVHGGLGRQGTPFPPIVHRPVEAGSTQNLVGAEVRGKVDGAFDSGLLMTATVDGKIFRGSLVCTCTTLCGTGKAHSSSKSRVSRNSVSHCPSISKLKSYRFLTALSPSNNILQSQNVVRVFDKLE</sequence>
<feature type="region of interest" description="Disordered" evidence="1">
    <location>
        <begin position="46"/>
        <end position="71"/>
    </location>
</feature>
<reference evidence="2" key="2">
    <citation type="journal article" date="2023" name="Int. J. Mol. Sci.">
        <title>De Novo Assembly and Annotation of 11 Diverse Shrub Willow (Salix) Genomes Reveals Novel Gene Organization in Sex-Linked Regions.</title>
        <authorList>
            <person name="Hyden B."/>
            <person name="Feng K."/>
            <person name="Yates T.B."/>
            <person name="Jawdy S."/>
            <person name="Cereghino C."/>
            <person name="Smart L.B."/>
            <person name="Muchero W."/>
        </authorList>
    </citation>
    <scope>NUCLEOTIDE SEQUENCE</scope>
    <source>
        <tissue evidence="2">Shoot tip</tissue>
    </source>
</reference>
<proteinExistence type="predicted"/>
<dbReference type="EMBL" id="JAPFFM010000007">
    <property type="protein sequence ID" value="KAJ6757023.1"/>
    <property type="molecule type" value="Genomic_DNA"/>
</dbReference>
<reference evidence="2" key="1">
    <citation type="submission" date="2022-11" db="EMBL/GenBank/DDBJ databases">
        <authorList>
            <person name="Hyden B.L."/>
            <person name="Feng K."/>
            <person name="Yates T."/>
            <person name="Jawdy S."/>
            <person name="Smart L.B."/>
            <person name="Muchero W."/>
        </authorList>
    </citation>
    <scope>NUCLEOTIDE SEQUENCE</scope>
    <source>
        <tissue evidence="2">Shoot tip</tissue>
    </source>
</reference>
<gene>
    <name evidence="2" type="ORF">OIU74_026309</name>
</gene>
<dbReference type="AlphaFoldDB" id="A0A9Q0VYP0"/>
<organism evidence="2 3">
    <name type="scientific">Salix koriyanagi</name>
    <dbReference type="NCBI Taxonomy" id="2511006"/>
    <lineage>
        <taxon>Eukaryota</taxon>
        <taxon>Viridiplantae</taxon>
        <taxon>Streptophyta</taxon>
        <taxon>Embryophyta</taxon>
        <taxon>Tracheophyta</taxon>
        <taxon>Spermatophyta</taxon>
        <taxon>Magnoliopsida</taxon>
        <taxon>eudicotyledons</taxon>
        <taxon>Gunneridae</taxon>
        <taxon>Pentapetalae</taxon>
        <taxon>rosids</taxon>
        <taxon>fabids</taxon>
        <taxon>Malpighiales</taxon>
        <taxon>Salicaceae</taxon>
        <taxon>Saliceae</taxon>
        <taxon>Salix</taxon>
    </lineage>
</organism>
<evidence type="ECO:0000313" key="3">
    <source>
        <dbReference type="Proteomes" id="UP001151752"/>
    </source>
</evidence>
<protein>
    <submittedName>
        <fullName evidence="2">KELCH REPEAT DOMAIN</fullName>
    </submittedName>
</protein>
<evidence type="ECO:0000313" key="2">
    <source>
        <dbReference type="EMBL" id="KAJ6757023.1"/>
    </source>
</evidence>
<accession>A0A9Q0VYP0</accession>
<feature type="compositionally biased region" description="Low complexity" evidence="1">
    <location>
        <begin position="50"/>
        <end position="65"/>
    </location>
</feature>
<name>A0A9Q0VYP0_9ROSI</name>
<dbReference type="Proteomes" id="UP001151752">
    <property type="component" value="Chromosome 13"/>
</dbReference>
<comment type="caution">
    <text evidence="2">The sequence shown here is derived from an EMBL/GenBank/DDBJ whole genome shotgun (WGS) entry which is preliminary data.</text>
</comment>
<keyword evidence="3" id="KW-1185">Reference proteome</keyword>